<evidence type="ECO:0000256" key="4">
    <source>
        <dbReference type="ARBA" id="ARBA00022840"/>
    </source>
</evidence>
<dbReference type="GO" id="GO:0005739">
    <property type="term" value="C:mitochondrion"/>
    <property type="evidence" value="ECO:0007669"/>
    <property type="project" value="EnsemblFungi"/>
</dbReference>
<protein>
    <recommendedName>
        <fullName evidence="1">glycine--tRNA ligase</fullName>
        <ecNumber evidence="1">6.1.1.14</ecNumber>
    </recommendedName>
    <alternativeName>
        <fullName evidence="6">Diadenosine tetraphosphate synthetase</fullName>
    </alternativeName>
</protein>
<dbReference type="STRING" id="646526.A0A1W0E406"/>
<dbReference type="Pfam" id="PF00587">
    <property type="entry name" value="tRNA-synt_2b"/>
    <property type="match status" value="1"/>
</dbReference>
<evidence type="ECO:0000256" key="6">
    <source>
        <dbReference type="ARBA" id="ARBA00030057"/>
    </source>
</evidence>
<dbReference type="VEuPathDB" id="MicrosporidiaDB:EHP00_531"/>
<evidence type="ECO:0000256" key="1">
    <source>
        <dbReference type="ARBA" id="ARBA00012829"/>
    </source>
</evidence>
<dbReference type="Proteomes" id="UP000192758">
    <property type="component" value="Unassembled WGS sequence"/>
</dbReference>
<dbReference type="Gene3D" id="3.30.40.230">
    <property type="match status" value="1"/>
</dbReference>
<dbReference type="GO" id="GO:0070150">
    <property type="term" value="P:mitochondrial glycyl-tRNA aminoacylation"/>
    <property type="evidence" value="ECO:0007669"/>
    <property type="project" value="EnsemblFungi"/>
</dbReference>
<keyword evidence="3" id="KW-0547">Nucleotide-binding</keyword>
<evidence type="ECO:0000256" key="5">
    <source>
        <dbReference type="ARBA" id="ARBA00023146"/>
    </source>
</evidence>
<evidence type="ECO:0000259" key="7">
    <source>
        <dbReference type="PROSITE" id="PS50862"/>
    </source>
</evidence>
<dbReference type="InterPro" id="IPR027031">
    <property type="entry name" value="Gly-tRNA_synthase/POLG2"/>
</dbReference>
<dbReference type="InterPro" id="IPR002315">
    <property type="entry name" value="tRNA-synt_gly"/>
</dbReference>
<accession>A0A1W0E406</accession>
<keyword evidence="2" id="KW-0436">Ligase</keyword>
<sequence>MFSNFLPFLMKEQLTKLSIKNKEESDKEKFEQLLKHKFFVTQVNYPPQNGFLEYGPVMTVLKNEMINCWKQTVVDENMLELDTSVMVPYDVLKNSGHIDRFCDVVLTDGTVTVRADHFIEEKVGEWHLLPKSLSMADFVKLEEIKNILKIDKNKQFEINLVEEICAHFDCESKNLADCTKLEIDFIVKLNNLKGDSGDFLPAKDFNLIFKLNDGQYMRPEIAQGIFVNFKKAYEFNNGQMPFACFSIGKSYRNEISARGGMFRTKEFYQAEIEYFTEDGSHENFNDENIQAQKLLFLPNTAKTAIELTVKEAVKNGIISSEAICVFLVRTHWFLKEIGIDLQKVRYRQHHCNEMAHYASDCWDLEIHTLSGWIECAGIAHRGNFDLTVHSKAINTFVRKSIKPLKVKELKIEKKKVIKVLKERFAAFEEFVSMIDKSTFENKDSYVVTFEGRNYELPVVEKTIDSVSYIPTVIEPSFGMSRILYALLEQKFIVEESRKVLKLKPKLCFRQVVVAPLLNQQTLILKAKEIKNILVKGGLYAVVNLRNVSIGKKYLTSDEIGIPFVVTVDKETEEKNMVTVRNRDNTEQIQLELNKLEDVLIKLINEKVNWETVYSKYKFK</sequence>
<proteinExistence type="predicted"/>
<gene>
    <name evidence="8" type="ORF">EHP00_531</name>
</gene>
<dbReference type="OrthoDB" id="57698at2759"/>
<dbReference type="EMBL" id="MNPJ01000023">
    <property type="protein sequence ID" value="OQS53987.1"/>
    <property type="molecule type" value="Genomic_DNA"/>
</dbReference>
<dbReference type="SUPFAM" id="SSF55681">
    <property type="entry name" value="Class II aaRS and biotin synthetases"/>
    <property type="match status" value="1"/>
</dbReference>
<dbReference type="PANTHER" id="PTHR10745:SF0">
    <property type="entry name" value="GLYCINE--TRNA LIGASE"/>
    <property type="match status" value="1"/>
</dbReference>
<comment type="caution">
    <text evidence="8">The sequence shown here is derived from an EMBL/GenBank/DDBJ whole genome shotgun (WGS) entry which is preliminary data.</text>
</comment>
<dbReference type="InterPro" id="IPR004154">
    <property type="entry name" value="Anticodon-bd"/>
</dbReference>
<dbReference type="PROSITE" id="PS50862">
    <property type="entry name" value="AA_TRNA_LIGASE_II"/>
    <property type="match status" value="1"/>
</dbReference>
<dbReference type="GO" id="GO:0005524">
    <property type="term" value="F:ATP binding"/>
    <property type="evidence" value="ECO:0007669"/>
    <property type="project" value="UniProtKB-KW"/>
</dbReference>
<name>A0A1W0E406_9MICR</name>
<dbReference type="Gene3D" id="3.40.50.800">
    <property type="entry name" value="Anticodon-binding domain"/>
    <property type="match status" value="1"/>
</dbReference>
<dbReference type="NCBIfam" id="TIGR00389">
    <property type="entry name" value="glyS_dimeric"/>
    <property type="match status" value="1"/>
</dbReference>
<dbReference type="GO" id="GO:0004820">
    <property type="term" value="F:glycine-tRNA ligase activity"/>
    <property type="evidence" value="ECO:0007669"/>
    <property type="project" value="UniProtKB-EC"/>
</dbReference>
<evidence type="ECO:0000313" key="9">
    <source>
        <dbReference type="Proteomes" id="UP000192758"/>
    </source>
</evidence>
<dbReference type="InterPro" id="IPR002314">
    <property type="entry name" value="aa-tRNA-synt_IIb"/>
</dbReference>
<dbReference type="PANTHER" id="PTHR10745">
    <property type="entry name" value="GLYCYL-TRNA SYNTHETASE/DNA POLYMERASE SUBUNIT GAMMA-2"/>
    <property type="match status" value="1"/>
</dbReference>
<organism evidence="8 9">
    <name type="scientific">Ecytonucleospora hepatopenaei</name>
    <dbReference type="NCBI Taxonomy" id="646526"/>
    <lineage>
        <taxon>Eukaryota</taxon>
        <taxon>Fungi</taxon>
        <taxon>Fungi incertae sedis</taxon>
        <taxon>Microsporidia</taxon>
        <taxon>Enterocytozoonidae</taxon>
        <taxon>Ecytonucleospora</taxon>
    </lineage>
</organism>
<reference evidence="8 9" key="1">
    <citation type="journal article" date="2017" name="Environ. Microbiol.">
        <title>Decay of the glycolytic pathway and adaptation to intranuclear parasitism within Enterocytozoonidae microsporidia.</title>
        <authorList>
            <person name="Wiredu Boakye D."/>
            <person name="Jaroenlak P."/>
            <person name="Prachumwat A."/>
            <person name="Williams T.A."/>
            <person name="Bateman K.S."/>
            <person name="Itsathitphaisarn O."/>
            <person name="Sritunyalucksana K."/>
            <person name="Paszkiewicz K.H."/>
            <person name="Moore K.A."/>
            <person name="Stentiford G.D."/>
            <person name="Williams B.A."/>
        </authorList>
    </citation>
    <scope>NUCLEOTIDE SEQUENCE [LARGE SCALE GENOMIC DNA]</scope>
    <source>
        <strain evidence="8 9">TH1</strain>
    </source>
</reference>
<dbReference type="InterPro" id="IPR036621">
    <property type="entry name" value="Anticodon-bd_dom_sf"/>
</dbReference>
<dbReference type="SUPFAM" id="SSF52954">
    <property type="entry name" value="Class II aaRS ABD-related"/>
    <property type="match status" value="1"/>
</dbReference>
<keyword evidence="5" id="KW-0030">Aminoacyl-tRNA synthetase</keyword>
<dbReference type="Pfam" id="PF03129">
    <property type="entry name" value="HGTP_anticodon"/>
    <property type="match status" value="1"/>
</dbReference>
<dbReference type="Gene3D" id="3.30.930.10">
    <property type="entry name" value="Bira Bifunctional Protein, Domain 2"/>
    <property type="match status" value="1"/>
</dbReference>
<keyword evidence="9" id="KW-1185">Reference proteome</keyword>
<dbReference type="EC" id="6.1.1.14" evidence="1"/>
<evidence type="ECO:0000313" key="8">
    <source>
        <dbReference type="EMBL" id="OQS53987.1"/>
    </source>
</evidence>
<dbReference type="InterPro" id="IPR045864">
    <property type="entry name" value="aa-tRNA-synth_II/BPL/LPL"/>
</dbReference>
<feature type="domain" description="Aminoacyl-transfer RNA synthetases class-II family profile" evidence="7">
    <location>
        <begin position="216"/>
        <end position="504"/>
    </location>
</feature>
<dbReference type="AlphaFoldDB" id="A0A1W0E406"/>
<evidence type="ECO:0000256" key="2">
    <source>
        <dbReference type="ARBA" id="ARBA00022598"/>
    </source>
</evidence>
<dbReference type="NCBIfam" id="NF003211">
    <property type="entry name" value="PRK04173.1"/>
    <property type="match status" value="1"/>
</dbReference>
<dbReference type="InterPro" id="IPR006195">
    <property type="entry name" value="aa-tRNA-synth_II"/>
</dbReference>
<dbReference type="PRINTS" id="PR01043">
    <property type="entry name" value="TRNASYNTHGLY"/>
</dbReference>
<evidence type="ECO:0000256" key="3">
    <source>
        <dbReference type="ARBA" id="ARBA00022741"/>
    </source>
</evidence>
<keyword evidence="4" id="KW-0067">ATP-binding</keyword>